<feature type="chain" id="PRO_5045096398" evidence="2">
    <location>
        <begin position="18"/>
        <end position="440"/>
    </location>
</feature>
<dbReference type="RefSeq" id="WP_313834185.1">
    <property type="nucleotide sequence ID" value="NZ_JAQOUE010000001.1"/>
</dbReference>
<evidence type="ECO:0000313" key="4">
    <source>
        <dbReference type="Proteomes" id="UP001250932"/>
    </source>
</evidence>
<protein>
    <submittedName>
        <fullName evidence="3">Uncharacterized protein</fullName>
    </submittedName>
</protein>
<feature type="region of interest" description="Disordered" evidence="1">
    <location>
        <begin position="301"/>
        <end position="327"/>
    </location>
</feature>
<feature type="region of interest" description="Disordered" evidence="1">
    <location>
        <begin position="92"/>
        <end position="131"/>
    </location>
</feature>
<evidence type="ECO:0000256" key="1">
    <source>
        <dbReference type="SAM" id="MobiDB-lite"/>
    </source>
</evidence>
<evidence type="ECO:0000256" key="2">
    <source>
        <dbReference type="SAM" id="SignalP"/>
    </source>
</evidence>
<keyword evidence="2" id="KW-0732">Signal</keyword>
<feature type="signal peptide" evidence="2">
    <location>
        <begin position="1"/>
        <end position="17"/>
    </location>
</feature>
<gene>
    <name evidence="3" type="ORF">PPG34_14775</name>
</gene>
<name>A0ABU3KAV9_9BACT</name>
<proteinExistence type="predicted"/>
<organism evidence="3 4">
    <name type="scientific">Candidatus Nitronereus thalassa</name>
    <dbReference type="NCBI Taxonomy" id="3020898"/>
    <lineage>
        <taxon>Bacteria</taxon>
        <taxon>Pseudomonadati</taxon>
        <taxon>Nitrospirota</taxon>
        <taxon>Nitrospiria</taxon>
        <taxon>Nitrospirales</taxon>
        <taxon>Nitrospiraceae</taxon>
        <taxon>Candidatus Nitronereus</taxon>
    </lineage>
</organism>
<dbReference type="Proteomes" id="UP001250932">
    <property type="component" value="Unassembled WGS sequence"/>
</dbReference>
<reference evidence="3 4" key="1">
    <citation type="journal article" date="2023" name="ISME J.">
        <title>Cultivation and genomic characterization of novel and ubiquitous marine nitrite-oxidizing bacteria from the Nitrospirales.</title>
        <authorList>
            <person name="Mueller A.J."/>
            <person name="Daebeler A."/>
            <person name="Herbold C.W."/>
            <person name="Kirkegaard R.H."/>
            <person name="Daims H."/>
        </authorList>
    </citation>
    <scope>NUCLEOTIDE SEQUENCE [LARGE SCALE GENOMIC DNA]</scope>
    <source>
        <strain evidence="3 4">EB</strain>
    </source>
</reference>
<keyword evidence="4" id="KW-1185">Reference proteome</keyword>
<comment type="caution">
    <text evidence="3">The sequence shown here is derived from an EMBL/GenBank/DDBJ whole genome shotgun (WGS) entry which is preliminary data.</text>
</comment>
<feature type="compositionally biased region" description="Low complexity" evidence="1">
    <location>
        <begin position="104"/>
        <end position="131"/>
    </location>
</feature>
<sequence length="440" mass="47781">MSMIVLFVLTIPPVALATTKITGTVSAVGKGEAVVEIGKGASKTVIPSIGDQVQFMLKIADLDIRTKSGTGSVVRVDGKRITVRVTDGKPAVGHEATIQATGKPSSSAHTTSPSSQASSAESSLSSDSGLTPSRITKLNTLLNSEDVMYELRNAICLKEQWCLAGHNTEHPDNCGYLGSTIRVCGKRAAAKSGFTLSFGKMSQDAAMDQRCENLWSSLTPEDWKILETGTPCRELLPDALRVAALTEEEASCVAKFECEGKSEKKQKRCEEKYRKCTQNQIGLSPMERESCRKKREKMDDEESVQQCLRPTTPRKQAAVEPEVEKPKSHALSACQHATGFWIPEKKNEQVDYMELALDESQKASHAHSAKGMIRVVGANATTGSWECLDPSEGQVALDVGDTEPYVATITTDPETDQVRLCVDDGELICLLRTTTRPETK</sequence>
<evidence type="ECO:0000313" key="3">
    <source>
        <dbReference type="EMBL" id="MDT7043619.1"/>
    </source>
</evidence>
<dbReference type="EMBL" id="JAQOUE010000001">
    <property type="protein sequence ID" value="MDT7043619.1"/>
    <property type="molecule type" value="Genomic_DNA"/>
</dbReference>
<accession>A0ABU3KAV9</accession>